<protein>
    <submittedName>
        <fullName evidence="2">Uncharacterized protein</fullName>
    </submittedName>
</protein>
<keyword evidence="3" id="KW-1185">Reference proteome</keyword>
<reference evidence="2 3" key="1">
    <citation type="submission" date="2016-11" db="EMBL/GenBank/DDBJ databases">
        <authorList>
            <person name="Jaros S."/>
            <person name="Januszkiewicz K."/>
            <person name="Wedrychowicz H."/>
        </authorList>
    </citation>
    <scope>NUCLEOTIDE SEQUENCE [LARGE SCALE GENOMIC DNA]</scope>
    <source>
        <strain evidence="2 3">DSM 21120</strain>
    </source>
</reference>
<evidence type="ECO:0000313" key="3">
    <source>
        <dbReference type="Proteomes" id="UP000184032"/>
    </source>
</evidence>
<keyword evidence="1" id="KW-1133">Transmembrane helix</keyword>
<dbReference type="RefSeq" id="WP_073185049.1">
    <property type="nucleotide sequence ID" value="NZ_FQXI01000011.1"/>
</dbReference>
<accession>A0A1M5TFS3</accession>
<dbReference type="Proteomes" id="UP000184032">
    <property type="component" value="Unassembled WGS sequence"/>
</dbReference>
<dbReference type="EMBL" id="FQXI01000011">
    <property type="protein sequence ID" value="SHH49675.1"/>
    <property type="molecule type" value="Genomic_DNA"/>
</dbReference>
<proteinExistence type="predicted"/>
<evidence type="ECO:0000313" key="2">
    <source>
        <dbReference type="EMBL" id="SHH49675.1"/>
    </source>
</evidence>
<sequence length="73" mass="8277">MREKLNLKNLSKFLSITGFMLAAFSTYRIVKVRASLPPGVCPVDNQRGFLFLSIFLLLSSLALDLFLEKNKKL</sequence>
<feature type="transmembrane region" description="Helical" evidence="1">
    <location>
        <begin position="12"/>
        <end position="29"/>
    </location>
</feature>
<gene>
    <name evidence="2" type="ORF">SAMN02745245_01453</name>
</gene>
<evidence type="ECO:0000256" key="1">
    <source>
        <dbReference type="SAM" id="Phobius"/>
    </source>
</evidence>
<dbReference type="AlphaFoldDB" id="A0A1M5TFS3"/>
<dbReference type="OrthoDB" id="1957835at2"/>
<keyword evidence="1" id="KW-0812">Transmembrane</keyword>
<name>A0A1M5TFS3_9FIRM</name>
<keyword evidence="1" id="KW-0472">Membrane</keyword>
<feature type="transmembrane region" description="Helical" evidence="1">
    <location>
        <begin position="49"/>
        <end position="67"/>
    </location>
</feature>
<organism evidence="2 3">
    <name type="scientific">Anaerosphaera aminiphila DSM 21120</name>
    <dbReference type="NCBI Taxonomy" id="1120995"/>
    <lineage>
        <taxon>Bacteria</taxon>
        <taxon>Bacillati</taxon>
        <taxon>Bacillota</taxon>
        <taxon>Tissierellia</taxon>
        <taxon>Tissierellales</taxon>
        <taxon>Peptoniphilaceae</taxon>
        <taxon>Anaerosphaera</taxon>
    </lineage>
</organism>